<evidence type="ECO:0000259" key="7">
    <source>
        <dbReference type="Pfam" id="PF00327"/>
    </source>
</evidence>
<dbReference type="Gene3D" id="3.30.1390.20">
    <property type="entry name" value="Ribosomal protein L30, ferredoxin-like fold domain"/>
    <property type="match status" value="1"/>
</dbReference>
<accession>R4FEF3</accession>
<evidence type="ECO:0000256" key="5">
    <source>
        <dbReference type="HAMAP-Rule" id="MF_01371"/>
    </source>
</evidence>
<dbReference type="GO" id="GO:0003735">
    <property type="term" value="F:structural constituent of ribosome"/>
    <property type="evidence" value="ECO:0007669"/>
    <property type="project" value="InterPro"/>
</dbReference>
<dbReference type="NCBIfam" id="TIGR01308">
    <property type="entry name" value="rpmD_bact"/>
    <property type="match status" value="1"/>
</dbReference>
<dbReference type="EMBL" id="BARH01000020">
    <property type="protein sequence ID" value="GAC91821.1"/>
    <property type="molecule type" value="Genomic_DNA"/>
</dbReference>
<keyword evidence="3 5" id="KW-0689">Ribosomal protein</keyword>
<evidence type="ECO:0000256" key="4">
    <source>
        <dbReference type="ARBA" id="ARBA00023274"/>
    </source>
</evidence>
<evidence type="ECO:0000256" key="6">
    <source>
        <dbReference type="RuleBase" id="RU003734"/>
    </source>
</evidence>
<dbReference type="InterPro" id="IPR016082">
    <property type="entry name" value="Ribosomal_uL30_ferredoxin-like"/>
</dbReference>
<evidence type="ECO:0000256" key="3">
    <source>
        <dbReference type="ARBA" id="ARBA00022980"/>
    </source>
</evidence>
<dbReference type="SUPFAM" id="SSF55129">
    <property type="entry name" value="Ribosomal protein L30p/L7e"/>
    <property type="match status" value="1"/>
</dbReference>
<dbReference type="Proteomes" id="UP000013057">
    <property type="component" value="Unassembled WGS sequence"/>
</dbReference>
<dbReference type="InterPro" id="IPR018038">
    <property type="entry name" value="Ribosomal_uL30_CS"/>
</dbReference>
<sequence>MMAKKLAITLTRSVIGRPQDQRVTVKTLGLKKLHQTVVHNDNPAIRGMINKVSHLVTVKELEE</sequence>
<comment type="subunit">
    <text evidence="2 5">Part of the 50S ribosomal subunit.</text>
</comment>
<dbReference type="HAMAP" id="MF_01371_B">
    <property type="entry name" value="Ribosomal_uL30_B"/>
    <property type="match status" value="1"/>
</dbReference>
<dbReference type="PANTHER" id="PTHR15892">
    <property type="entry name" value="MITOCHONDRIAL RIBOSOMAL PROTEIN L30"/>
    <property type="match status" value="1"/>
</dbReference>
<reference evidence="9" key="1">
    <citation type="journal article" date="2013" name="Genome">
        <title>Draft Genome Sequence of a Thermophilic Member of the Bacillaceae, Anoxybacillus flavithermus Strain Kn10, Isolated from the Kan-nawa Hot Spring in Japan.</title>
        <authorList>
            <person name="Matsutani M."/>
            <person name="Shirakihara Y."/>
            <person name="Imada K."/>
            <person name="Yakushi T."/>
            <person name="Matsushita K."/>
        </authorList>
    </citation>
    <scope>NUCLEOTIDE SEQUENCE [LARGE SCALE GENOMIC DNA]</scope>
    <source>
        <strain evidence="9">NBRC 109594</strain>
    </source>
</reference>
<evidence type="ECO:0000256" key="1">
    <source>
        <dbReference type="ARBA" id="ARBA00007594"/>
    </source>
</evidence>
<feature type="domain" description="Large ribosomal subunit protein uL30-like ferredoxin-like fold" evidence="7">
    <location>
        <begin position="6"/>
        <end position="56"/>
    </location>
</feature>
<dbReference type="InterPro" id="IPR036919">
    <property type="entry name" value="Ribo_uL30_ferredoxin-like_sf"/>
</dbReference>
<dbReference type="AlphaFoldDB" id="R4FEF3"/>
<name>R4FEF3_9BACL</name>
<gene>
    <name evidence="5" type="primary">rpmD</name>
    <name evidence="8" type="ORF">KN10_2257</name>
</gene>
<dbReference type="PANTHER" id="PTHR15892:SF2">
    <property type="entry name" value="LARGE RIBOSOMAL SUBUNIT PROTEIN UL30M"/>
    <property type="match status" value="1"/>
</dbReference>
<dbReference type="InterPro" id="IPR005996">
    <property type="entry name" value="Ribosomal_uL30_bac-type"/>
</dbReference>
<dbReference type="PROSITE" id="PS00634">
    <property type="entry name" value="RIBOSOMAL_L30"/>
    <property type="match status" value="1"/>
</dbReference>
<dbReference type="CDD" id="cd01658">
    <property type="entry name" value="Ribosomal_L30"/>
    <property type="match status" value="1"/>
</dbReference>
<dbReference type="GO" id="GO:0006412">
    <property type="term" value="P:translation"/>
    <property type="evidence" value="ECO:0007669"/>
    <property type="project" value="UniProtKB-UniRule"/>
</dbReference>
<keyword evidence="4 5" id="KW-0687">Ribonucleoprotein</keyword>
<dbReference type="PIRSF" id="PIRSF002211">
    <property type="entry name" value="Ribosomal_L30_bac-type"/>
    <property type="match status" value="1"/>
</dbReference>
<dbReference type="FunFam" id="3.30.1390.20:FF:000001">
    <property type="entry name" value="50S ribosomal protein L30"/>
    <property type="match status" value="1"/>
</dbReference>
<organism evidence="8 9">
    <name type="scientific">Anoxybacillus flavithermus NBRC 109594</name>
    <dbReference type="NCBI Taxonomy" id="1315967"/>
    <lineage>
        <taxon>Bacteria</taxon>
        <taxon>Bacillati</taxon>
        <taxon>Bacillota</taxon>
        <taxon>Bacilli</taxon>
        <taxon>Bacillales</taxon>
        <taxon>Anoxybacillaceae</taxon>
        <taxon>Anoxybacillus</taxon>
    </lineage>
</organism>
<proteinExistence type="inferred from homology"/>
<evidence type="ECO:0000256" key="2">
    <source>
        <dbReference type="ARBA" id="ARBA00011838"/>
    </source>
</evidence>
<evidence type="ECO:0000313" key="8">
    <source>
        <dbReference type="EMBL" id="GAC91821.1"/>
    </source>
</evidence>
<comment type="caution">
    <text evidence="8">The sequence shown here is derived from an EMBL/GenBank/DDBJ whole genome shotgun (WGS) entry which is preliminary data.</text>
</comment>
<protein>
    <recommendedName>
        <fullName evidence="5">Large ribosomal subunit protein uL30</fullName>
    </recommendedName>
</protein>
<dbReference type="Pfam" id="PF00327">
    <property type="entry name" value="Ribosomal_L30"/>
    <property type="match status" value="1"/>
</dbReference>
<evidence type="ECO:0000313" key="9">
    <source>
        <dbReference type="Proteomes" id="UP000013057"/>
    </source>
</evidence>
<dbReference type="GO" id="GO:0022625">
    <property type="term" value="C:cytosolic large ribosomal subunit"/>
    <property type="evidence" value="ECO:0007669"/>
    <property type="project" value="TreeGrafter"/>
</dbReference>
<comment type="similarity">
    <text evidence="1 5 6">Belongs to the universal ribosomal protein uL30 family.</text>
</comment>